<dbReference type="GO" id="GO:0000162">
    <property type="term" value="P:L-tryptophan biosynthetic process"/>
    <property type="evidence" value="ECO:0007669"/>
    <property type="project" value="UniProtKB-UniPathway"/>
</dbReference>
<feature type="domain" description="N-(5'phosphoribosyl) anthranilate isomerase (PRAI)" evidence="8">
    <location>
        <begin position="5"/>
        <end position="203"/>
    </location>
</feature>
<dbReference type="Pfam" id="PF00697">
    <property type="entry name" value="PRAI"/>
    <property type="match status" value="1"/>
</dbReference>
<name>E1ZG83_CHLVA</name>
<dbReference type="HAMAP" id="MF_00135">
    <property type="entry name" value="PRAI"/>
    <property type="match status" value="1"/>
</dbReference>
<evidence type="ECO:0000256" key="5">
    <source>
        <dbReference type="ARBA" id="ARBA00022822"/>
    </source>
</evidence>
<dbReference type="UniPathway" id="UPA00035">
    <property type="reaction ID" value="UER00042"/>
</dbReference>
<protein>
    <recommendedName>
        <fullName evidence="3">phosphoribosylanthranilate isomerase</fullName>
        <ecNumber evidence="3">5.3.1.24</ecNumber>
    </recommendedName>
</protein>
<dbReference type="InterPro" id="IPR001240">
    <property type="entry name" value="PRAI_dom"/>
</dbReference>
<feature type="non-terminal residue" evidence="9">
    <location>
        <position position="1"/>
    </location>
</feature>
<evidence type="ECO:0000256" key="3">
    <source>
        <dbReference type="ARBA" id="ARBA00012572"/>
    </source>
</evidence>
<dbReference type="KEGG" id="cvr:CHLNCDRAFT_11532"/>
<dbReference type="Gene3D" id="3.20.20.70">
    <property type="entry name" value="Aldolase class I"/>
    <property type="match status" value="1"/>
</dbReference>
<gene>
    <name evidence="9" type="ORF">CHLNCDRAFT_11532</name>
</gene>
<dbReference type="CDD" id="cd00405">
    <property type="entry name" value="PRAI"/>
    <property type="match status" value="1"/>
</dbReference>
<comment type="similarity">
    <text evidence="2">Belongs to the TrpF family.</text>
</comment>
<comment type="pathway">
    <text evidence="1">Amino-acid biosynthesis; L-tryptophan biosynthesis; L-tryptophan from chorismate: step 3/5.</text>
</comment>
<dbReference type="InParanoid" id="E1ZG83"/>
<evidence type="ECO:0000313" key="10">
    <source>
        <dbReference type="Proteomes" id="UP000008141"/>
    </source>
</evidence>
<dbReference type="SUPFAM" id="SSF51366">
    <property type="entry name" value="Ribulose-phoshate binding barrel"/>
    <property type="match status" value="1"/>
</dbReference>
<evidence type="ECO:0000256" key="1">
    <source>
        <dbReference type="ARBA" id="ARBA00004664"/>
    </source>
</evidence>
<dbReference type="InterPro" id="IPR011060">
    <property type="entry name" value="RibuloseP-bd_barrel"/>
</dbReference>
<keyword evidence="5" id="KW-0822">Tryptophan biosynthesis</keyword>
<dbReference type="FunCoup" id="E1ZG83">
    <property type="interactions" value="228"/>
</dbReference>
<dbReference type="OMA" id="FIMGVTH"/>
<dbReference type="RefSeq" id="XP_005847349.1">
    <property type="nucleotide sequence ID" value="XM_005847287.1"/>
</dbReference>
<dbReference type="EMBL" id="GL433845">
    <property type="protein sequence ID" value="EFN55247.1"/>
    <property type="molecule type" value="Genomic_DNA"/>
</dbReference>
<dbReference type="OrthoDB" id="524799at2759"/>
<organism evidence="10">
    <name type="scientific">Chlorella variabilis</name>
    <name type="common">Green alga</name>
    <dbReference type="NCBI Taxonomy" id="554065"/>
    <lineage>
        <taxon>Eukaryota</taxon>
        <taxon>Viridiplantae</taxon>
        <taxon>Chlorophyta</taxon>
        <taxon>core chlorophytes</taxon>
        <taxon>Trebouxiophyceae</taxon>
        <taxon>Chlorellales</taxon>
        <taxon>Chlorellaceae</taxon>
        <taxon>Chlorella clade</taxon>
        <taxon>Chlorella</taxon>
    </lineage>
</organism>
<dbReference type="InterPro" id="IPR013785">
    <property type="entry name" value="Aldolase_TIM"/>
</dbReference>
<keyword evidence="6" id="KW-0057">Aromatic amino acid biosynthesis</keyword>
<dbReference type="EC" id="5.3.1.24" evidence="3"/>
<dbReference type="GeneID" id="17354594"/>
<accession>E1ZG83</accession>
<evidence type="ECO:0000256" key="6">
    <source>
        <dbReference type="ARBA" id="ARBA00023141"/>
    </source>
</evidence>
<evidence type="ECO:0000256" key="2">
    <source>
        <dbReference type="ARBA" id="ARBA00007571"/>
    </source>
</evidence>
<dbReference type="PANTHER" id="PTHR42894:SF1">
    <property type="entry name" value="N-(5'-PHOSPHORIBOSYL)ANTHRANILATE ISOMERASE"/>
    <property type="match status" value="1"/>
</dbReference>
<evidence type="ECO:0000259" key="8">
    <source>
        <dbReference type="Pfam" id="PF00697"/>
    </source>
</evidence>
<dbReference type="AlphaFoldDB" id="E1ZG83"/>
<keyword evidence="4" id="KW-0028">Amino-acid biosynthesis</keyword>
<reference evidence="9 10" key="1">
    <citation type="journal article" date="2010" name="Plant Cell">
        <title>The Chlorella variabilis NC64A genome reveals adaptation to photosymbiosis, coevolution with viruses, and cryptic sex.</title>
        <authorList>
            <person name="Blanc G."/>
            <person name="Duncan G."/>
            <person name="Agarkova I."/>
            <person name="Borodovsky M."/>
            <person name="Gurnon J."/>
            <person name="Kuo A."/>
            <person name="Lindquist E."/>
            <person name="Lucas S."/>
            <person name="Pangilinan J."/>
            <person name="Polle J."/>
            <person name="Salamov A."/>
            <person name="Terry A."/>
            <person name="Yamada T."/>
            <person name="Dunigan D.D."/>
            <person name="Grigoriev I.V."/>
            <person name="Claverie J.M."/>
            <person name="Van Etten J.L."/>
        </authorList>
    </citation>
    <scope>NUCLEOTIDE SEQUENCE [LARGE SCALE GENOMIC DNA]</scope>
    <source>
        <strain evidence="9 10">NC64A</strain>
    </source>
</reference>
<dbReference type="InterPro" id="IPR044643">
    <property type="entry name" value="TrpF_fam"/>
</dbReference>
<evidence type="ECO:0000256" key="7">
    <source>
        <dbReference type="ARBA" id="ARBA00023235"/>
    </source>
</evidence>
<proteinExistence type="inferred from homology"/>
<evidence type="ECO:0000256" key="4">
    <source>
        <dbReference type="ARBA" id="ARBA00022605"/>
    </source>
</evidence>
<sequence>QPVIKVCGVTNAEDAAAAAEAGANLVGMILWPRAKRSIPATTARQVAAAARGGGAEPVAVFVDEDAATIARVCEECEVRIAQLHGDGARAALEGLPPGLAAIWVLHADKAGRVQSALPPSPGTPRWLIVDSLQGGSGEAFDWRQLRAAAPDLAQHSSHGWLLAGGLTPDTVAEAIATAAPTGVDVSSGVCSPDGLKKDLGKVQRY</sequence>
<dbReference type="STRING" id="554065.E1ZG83"/>
<dbReference type="eggNOG" id="KOG4202">
    <property type="taxonomic scope" value="Eukaryota"/>
</dbReference>
<dbReference type="GO" id="GO:0004640">
    <property type="term" value="F:phosphoribosylanthranilate isomerase activity"/>
    <property type="evidence" value="ECO:0007669"/>
    <property type="project" value="UniProtKB-EC"/>
</dbReference>
<dbReference type="Proteomes" id="UP000008141">
    <property type="component" value="Unassembled WGS sequence"/>
</dbReference>
<keyword evidence="7" id="KW-0413">Isomerase</keyword>
<keyword evidence="10" id="KW-1185">Reference proteome</keyword>
<evidence type="ECO:0000313" key="9">
    <source>
        <dbReference type="EMBL" id="EFN55247.1"/>
    </source>
</evidence>
<feature type="non-terminal residue" evidence="9">
    <location>
        <position position="205"/>
    </location>
</feature>
<dbReference type="PANTHER" id="PTHR42894">
    <property type="entry name" value="N-(5'-PHOSPHORIBOSYL)ANTHRANILATE ISOMERASE"/>
    <property type="match status" value="1"/>
</dbReference>